<evidence type="ECO:0000256" key="7">
    <source>
        <dbReference type="ARBA" id="ARBA00038536"/>
    </source>
</evidence>
<feature type="domain" description="WAP" evidence="11">
    <location>
        <begin position="73"/>
        <end position="123"/>
    </location>
</feature>
<evidence type="ECO:0000313" key="13">
    <source>
        <dbReference type="RefSeq" id="XP_007530953.1"/>
    </source>
</evidence>
<protein>
    <recommendedName>
        <fullName evidence="8">WAP four-disulfide core domain protein 2</fullName>
    </recommendedName>
</protein>
<dbReference type="Gene3D" id="4.10.75.10">
    <property type="entry name" value="Elafin-like"/>
    <property type="match status" value="2"/>
</dbReference>
<dbReference type="CTD" id="10406"/>
<dbReference type="GO" id="GO:0045087">
    <property type="term" value="P:innate immune response"/>
    <property type="evidence" value="ECO:0007669"/>
    <property type="project" value="TreeGrafter"/>
</dbReference>
<reference evidence="12" key="1">
    <citation type="submission" date="2025-05" db="UniProtKB">
        <authorList>
            <consortium name="RefSeq"/>
        </authorList>
    </citation>
    <scope>NUCLEOTIDE SEQUENCE [LARGE SCALE GENOMIC DNA]</scope>
</reference>
<proteinExistence type="predicted"/>
<dbReference type="InterPro" id="IPR036645">
    <property type="entry name" value="Elafin-like_sf"/>
</dbReference>
<dbReference type="SMART" id="SM00217">
    <property type="entry name" value="WAP"/>
    <property type="match status" value="2"/>
</dbReference>
<evidence type="ECO:0000256" key="2">
    <source>
        <dbReference type="ARBA" id="ARBA00022525"/>
    </source>
</evidence>
<dbReference type="eggNOG" id="ENOG502SA8J">
    <property type="taxonomic scope" value="Eukaryota"/>
</dbReference>
<dbReference type="PROSITE" id="PS51390">
    <property type="entry name" value="WAP"/>
    <property type="match status" value="2"/>
</dbReference>
<evidence type="ECO:0000259" key="11">
    <source>
        <dbReference type="PROSITE" id="PS51390"/>
    </source>
</evidence>
<dbReference type="GO" id="GO:0019828">
    <property type="term" value="F:aspartic-type endopeptidase inhibitor activity"/>
    <property type="evidence" value="ECO:0007669"/>
    <property type="project" value="UniProtKB-KW"/>
</dbReference>
<reference evidence="13" key="2">
    <citation type="submission" date="2025-08" db="UniProtKB">
        <authorList>
            <consortium name="RefSeq"/>
        </authorList>
    </citation>
    <scope>IDENTIFICATION</scope>
</reference>
<dbReference type="GO" id="GO:0004867">
    <property type="term" value="F:serine-type endopeptidase inhibitor activity"/>
    <property type="evidence" value="ECO:0007669"/>
    <property type="project" value="TreeGrafter"/>
</dbReference>
<dbReference type="RefSeq" id="XP_007530953.1">
    <property type="nucleotide sequence ID" value="XM_007530891.3"/>
</dbReference>
<accession>A0A1S3A8B8</accession>
<evidence type="ECO:0000256" key="3">
    <source>
        <dbReference type="ARBA" id="ARBA00022690"/>
    </source>
</evidence>
<keyword evidence="9" id="KW-0062">Aspartic protease inhibitor</keyword>
<dbReference type="InterPro" id="IPR008197">
    <property type="entry name" value="WAP_dom"/>
</dbReference>
<evidence type="ECO:0000256" key="1">
    <source>
        <dbReference type="ARBA" id="ARBA00004613"/>
    </source>
</evidence>
<feature type="signal peptide" evidence="10">
    <location>
        <begin position="1"/>
        <end position="27"/>
    </location>
</feature>
<comment type="subcellular location">
    <subcellularLocation>
        <location evidence="1">Secreted</location>
    </subcellularLocation>
</comment>
<evidence type="ECO:0000256" key="9">
    <source>
        <dbReference type="ARBA" id="ARBA00043261"/>
    </source>
</evidence>
<dbReference type="GO" id="GO:0019731">
    <property type="term" value="P:antibacterial humoral response"/>
    <property type="evidence" value="ECO:0007669"/>
    <property type="project" value="TreeGrafter"/>
</dbReference>
<keyword evidence="4 10" id="KW-0732">Signal</keyword>
<dbReference type="PANTHER" id="PTHR19441">
    <property type="entry name" value="WHEY ACDIC PROTEIN WAP"/>
    <property type="match status" value="1"/>
</dbReference>
<evidence type="ECO:0000256" key="5">
    <source>
        <dbReference type="ARBA" id="ARBA00022737"/>
    </source>
</evidence>
<dbReference type="CDD" id="cd00199">
    <property type="entry name" value="WAP"/>
    <property type="match status" value="1"/>
</dbReference>
<feature type="domain" description="WAP" evidence="11">
    <location>
        <begin position="29"/>
        <end position="70"/>
    </location>
</feature>
<evidence type="ECO:0000256" key="8">
    <source>
        <dbReference type="ARBA" id="ARBA00040032"/>
    </source>
</evidence>
<dbReference type="PANTHER" id="PTHR19441:SF34">
    <property type="entry name" value="WAP FOUR-DISULFIDE CORE DOMAIN PROTEIN 2"/>
    <property type="match status" value="1"/>
</dbReference>
<keyword evidence="5" id="KW-0677">Repeat</keyword>
<dbReference type="Pfam" id="PF00095">
    <property type="entry name" value="WAP"/>
    <property type="match status" value="2"/>
</dbReference>
<dbReference type="STRING" id="9365.ENSEEUP00000006123"/>
<evidence type="ECO:0000256" key="10">
    <source>
        <dbReference type="SAM" id="SignalP"/>
    </source>
</evidence>
<comment type="subunit">
    <text evidence="7">Homotrimer; disulfide-linked.</text>
</comment>
<evidence type="ECO:0000256" key="6">
    <source>
        <dbReference type="ARBA" id="ARBA00023157"/>
    </source>
</evidence>
<keyword evidence="2" id="KW-0964">Secreted</keyword>
<evidence type="ECO:0000256" key="4">
    <source>
        <dbReference type="ARBA" id="ARBA00022729"/>
    </source>
</evidence>
<gene>
    <name evidence="13" type="primary">WFDC2</name>
</gene>
<sequence length="124" mass="12813">MPACRWCPLAAALLLGLLLLGLPQVTGQGAEKPGVCPELQAAQNCTQECGSDGECKDNLKCCQAGCATVCHMPNEKKGSCPQVDGGIPILGVCVDQCQVDSQCPAEMKCCRNGCGKVTCTLPVS</sequence>
<dbReference type="OrthoDB" id="6060011at2759"/>
<dbReference type="AlphaFoldDB" id="A0A1S3A8B8"/>
<name>A0A1S3A8B8_ERIEU</name>
<dbReference type="Proteomes" id="UP001652624">
    <property type="component" value="Chromosome 1"/>
</dbReference>
<keyword evidence="6" id="KW-1015">Disulfide bond</keyword>
<dbReference type="SUPFAM" id="SSF57256">
    <property type="entry name" value="Elafin-like"/>
    <property type="match status" value="2"/>
</dbReference>
<feature type="chain" id="PRO_5010168002" description="WAP four-disulfide core domain protein 2" evidence="10">
    <location>
        <begin position="28"/>
        <end position="124"/>
    </location>
</feature>
<keyword evidence="12" id="KW-1185">Reference proteome</keyword>
<dbReference type="GeneID" id="103120464"/>
<dbReference type="InterPro" id="IPR050514">
    <property type="entry name" value="WAP_four-disulfide_core"/>
</dbReference>
<dbReference type="InParanoid" id="A0A1S3A8B8"/>
<organism evidence="12 13">
    <name type="scientific">Erinaceus europaeus</name>
    <name type="common">Western European hedgehog</name>
    <dbReference type="NCBI Taxonomy" id="9365"/>
    <lineage>
        <taxon>Eukaryota</taxon>
        <taxon>Metazoa</taxon>
        <taxon>Chordata</taxon>
        <taxon>Craniata</taxon>
        <taxon>Vertebrata</taxon>
        <taxon>Euteleostomi</taxon>
        <taxon>Mammalia</taxon>
        <taxon>Eutheria</taxon>
        <taxon>Laurasiatheria</taxon>
        <taxon>Eulipotyphla</taxon>
        <taxon>Erinaceidae</taxon>
        <taxon>Erinaceinae</taxon>
        <taxon>Erinaceus</taxon>
    </lineage>
</organism>
<dbReference type="PRINTS" id="PR00003">
    <property type="entry name" value="4DISULPHCORE"/>
</dbReference>
<dbReference type="FunFam" id="4.10.75.10:FF:000001">
    <property type="entry name" value="Anosmin 1"/>
    <property type="match status" value="1"/>
</dbReference>
<keyword evidence="3" id="KW-0646">Protease inhibitor</keyword>
<dbReference type="GO" id="GO:0005615">
    <property type="term" value="C:extracellular space"/>
    <property type="evidence" value="ECO:0007669"/>
    <property type="project" value="TreeGrafter"/>
</dbReference>
<evidence type="ECO:0000313" key="12">
    <source>
        <dbReference type="Proteomes" id="UP001652624"/>
    </source>
</evidence>